<accession>A0ABU7BHD4</accession>
<name>A0ABU7BHD4_9TELE</name>
<evidence type="ECO:0008006" key="4">
    <source>
        <dbReference type="Google" id="ProtNLM"/>
    </source>
</evidence>
<feature type="signal peptide" evidence="1">
    <location>
        <begin position="1"/>
        <end position="27"/>
    </location>
</feature>
<proteinExistence type="predicted"/>
<dbReference type="Proteomes" id="UP001345963">
    <property type="component" value="Unassembled WGS sequence"/>
</dbReference>
<evidence type="ECO:0000256" key="1">
    <source>
        <dbReference type="SAM" id="SignalP"/>
    </source>
</evidence>
<comment type="caution">
    <text evidence="2">The sequence shown here is derived from an EMBL/GenBank/DDBJ whole genome shotgun (WGS) entry which is preliminary data.</text>
</comment>
<reference evidence="2 3" key="1">
    <citation type="submission" date="2021-07" db="EMBL/GenBank/DDBJ databases">
        <authorList>
            <person name="Palmer J.M."/>
        </authorList>
    </citation>
    <scope>NUCLEOTIDE SEQUENCE [LARGE SCALE GENOMIC DNA]</scope>
    <source>
        <strain evidence="2 3">AT_MEX2019</strain>
        <tissue evidence="2">Muscle</tissue>
    </source>
</reference>
<evidence type="ECO:0000313" key="2">
    <source>
        <dbReference type="EMBL" id="MED6249376.1"/>
    </source>
</evidence>
<gene>
    <name evidence="2" type="ORF">ATANTOWER_013193</name>
</gene>
<sequence length="104" mass="11377">MIGCVSGLRALLVSVSLLLWFSVYSVCQPLSPISSIVLPLCLQPFLPDKSPFVRRGVWHCGRVLRANTEALVLNAVLTPETSAACLSPLSTPLPVYLLWENNKK</sequence>
<organism evidence="2 3">
    <name type="scientific">Ataeniobius toweri</name>
    <dbReference type="NCBI Taxonomy" id="208326"/>
    <lineage>
        <taxon>Eukaryota</taxon>
        <taxon>Metazoa</taxon>
        <taxon>Chordata</taxon>
        <taxon>Craniata</taxon>
        <taxon>Vertebrata</taxon>
        <taxon>Euteleostomi</taxon>
        <taxon>Actinopterygii</taxon>
        <taxon>Neopterygii</taxon>
        <taxon>Teleostei</taxon>
        <taxon>Neoteleostei</taxon>
        <taxon>Acanthomorphata</taxon>
        <taxon>Ovalentaria</taxon>
        <taxon>Atherinomorphae</taxon>
        <taxon>Cyprinodontiformes</taxon>
        <taxon>Goodeidae</taxon>
        <taxon>Ataeniobius</taxon>
    </lineage>
</organism>
<feature type="chain" id="PRO_5046041120" description="Secreted protein" evidence="1">
    <location>
        <begin position="28"/>
        <end position="104"/>
    </location>
</feature>
<dbReference type="EMBL" id="JAHUTI010051957">
    <property type="protein sequence ID" value="MED6249376.1"/>
    <property type="molecule type" value="Genomic_DNA"/>
</dbReference>
<evidence type="ECO:0000313" key="3">
    <source>
        <dbReference type="Proteomes" id="UP001345963"/>
    </source>
</evidence>
<keyword evidence="3" id="KW-1185">Reference proteome</keyword>
<protein>
    <recommendedName>
        <fullName evidence="4">Secreted protein</fullName>
    </recommendedName>
</protein>
<keyword evidence="1" id="KW-0732">Signal</keyword>